<evidence type="ECO:0000256" key="2">
    <source>
        <dbReference type="SAM" id="Phobius"/>
    </source>
</evidence>
<sequence length="179" mass="19364">MTTPPPNQQHPYAPQGGTPYGQQPPAPYGQQPGPYPQQPGPYAQQPGPYGQQPPAPYGQPGAFPGNPVQPPKRSKLKFIRKVIVPIIAIIVAACGWFFSKSDDTQKLAVGDCLRNSGTENKPEIHKVDCTDAKATHKVLKKVSGTYSDSVCNGVEGTVAALTWEERRNNFVLCLADNKK</sequence>
<evidence type="ECO:0000313" key="4">
    <source>
        <dbReference type="Proteomes" id="UP001500886"/>
    </source>
</evidence>
<evidence type="ECO:0000256" key="1">
    <source>
        <dbReference type="SAM" id="MobiDB-lite"/>
    </source>
</evidence>
<name>A0ABN3TKC1_9ACTN</name>
<dbReference type="EMBL" id="BAAASL010000002">
    <property type="protein sequence ID" value="GAA2708724.1"/>
    <property type="molecule type" value="Genomic_DNA"/>
</dbReference>
<reference evidence="3 4" key="1">
    <citation type="journal article" date="2019" name="Int. J. Syst. Evol. Microbiol.">
        <title>The Global Catalogue of Microorganisms (GCM) 10K type strain sequencing project: providing services to taxonomists for standard genome sequencing and annotation.</title>
        <authorList>
            <consortium name="The Broad Institute Genomics Platform"/>
            <consortium name="The Broad Institute Genome Sequencing Center for Infectious Disease"/>
            <person name="Wu L."/>
            <person name="Ma J."/>
        </authorList>
    </citation>
    <scope>NUCLEOTIDE SEQUENCE [LARGE SCALE GENOMIC DNA]</scope>
    <source>
        <strain evidence="3 4">JCM 4542</strain>
    </source>
</reference>
<accession>A0ABN3TKC1</accession>
<dbReference type="Proteomes" id="UP001500886">
    <property type="component" value="Unassembled WGS sequence"/>
</dbReference>
<feature type="compositionally biased region" description="Pro residues" evidence="1">
    <location>
        <begin position="22"/>
        <end position="39"/>
    </location>
</feature>
<proteinExistence type="predicted"/>
<organism evidence="3 4">
    <name type="scientific">Streptomyces luteosporeus</name>
    <dbReference type="NCBI Taxonomy" id="173856"/>
    <lineage>
        <taxon>Bacteria</taxon>
        <taxon>Bacillati</taxon>
        <taxon>Actinomycetota</taxon>
        <taxon>Actinomycetes</taxon>
        <taxon>Kitasatosporales</taxon>
        <taxon>Streptomycetaceae</taxon>
        <taxon>Streptomyces</taxon>
    </lineage>
</organism>
<evidence type="ECO:0000313" key="3">
    <source>
        <dbReference type="EMBL" id="GAA2708724.1"/>
    </source>
</evidence>
<feature type="region of interest" description="Disordered" evidence="1">
    <location>
        <begin position="1"/>
        <end position="69"/>
    </location>
</feature>
<keyword evidence="2" id="KW-1133">Transmembrane helix</keyword>
<comment type="caution">
    <text evidence="3">The sequence shown here is derived from an EMBL/GenBank/DDBJ whole genome shotgun (WGS) entry which is preliminary data.</text>
</comment>
<feature type="compositionally biased region" description="Low complexity" evidence="1">
    <location>
        <begin position="40"/>
        <end position="50"/>
    </location>
</feature>
<keyword evidence="4" id="KW-1185">Reference proteome</keyword>
<protein>
    <recommendedName>
        <fullName evidence="5">Serine/threonine protein kinase</fullName>
    </recommendedName>
</protein>
<feature type="compositionally biased region" description="Low complexity" evidence="1">
    <location>
        <begin position="11"/>
        <end position="21"/>
    </location>
</feature>
<feature type="transmembrane region" description="Helical" evidence="2">
    <location>
        <begin position="82"/>
        <end position="99"/>
    </location>
</feature>
<keyword evidence="2" id="KW-0472">Membrane</keyword>
<evidence type="ECO:0008006" key="5">
    <source>
        <dbReference type="Google" id="ProtNLM"/>
    </source>
</evidence>
<dbReference type="RefSeq" id="WP_344433021.1">
    <property type="nucleotide sequence ID" value="NZ_BAAASL010000002.1"/>
</dbReference>
<keyword evidence="2" id="KW-0812">Transmembrane</keyword>
<gene>
    <name evidence="3" type="ORF">GCM10010315_05660</name>
</gene>